<accession>A0A0R3TVC6</accession>
<keyword evidence="4" id="KW-1185">Reference proteome</keyword>
<dbReference type="STRING" id="102285.A0A0R3TVC6"/>
<dbReference type="WBParaSite" id="HNAJ_0001177101-mRNA-1">
    <property type="protein sequence ID" value="HNAJ_0001177101-mRNA-1"/>
    <property type="gene ID" value="HNAJ_0001177101"/>
</dbReference>
<proteinExistence type="inferred from homology"/>
<feature type="binding site" evidence="1">
    <location>
        <position position="70"/>
    </location>
    <ligand>
        <name>S-adenosyl-L-methionine</name>
        <dbReference type="ChEBI" id="CHEBI:59789"/>
    </ligand>
</feature>
<dbReference type="InterPro" id="IPR029063">
    <property type="entry name" value="SAM-dependent_MTases_sf"/>
</dbReference>
<dbReference type="EMBL" id="UZAE01013776">
    <property type="protein sequence ID" value="VDO11284.1"/>
    <property type="molecule type" value="Genomic_DNA"/>
</dbReference>
<gene>
    <name evidence="3" type="ORF">HNAJ_LOCUS11760</name>
</gene>
<dbReference type="PROSITE" id="PS51686">
    <property type="entry name" value="SAM_MT_RSMB_NOP"/>
    <property type="match status" value="1"/>
</dbReference>
<evidence type="ECO:0000256" key="1">
    <source>
        <dbReference type="PROSITE-ProRule" id="PRU01023"/>
    </source>
</evidence>
<dbReference type="AlphaFoldDB" id="A0A0R3TVC6"/>
<dbReference type="Proteomes" id="UP000278807">
    <property type="component" value="Unassembled WGS sequence"/>
</dbReference>
<evidence type="ECO:0000313" key="5">
    <source>
        <dbReference type="WBParaSite" id="HNAJ_0001177101-mRNA-1"/>
    </source>
</evidence>
<feature type="domain" description="SAM-dependent MTase RsmB/NOP-type" evidence="2">
    <location>
        <begin position="1"/>
        <end position="108"/>
    </location>
</feature>
<keyword evidence="1" id="KW-0949">S-adenosyl-L-methionine</keyword>
<sequence length="108" mass="12016">MPPTHQKERLVCTDVSATRLERLRIVLNGFACGIGRDRPGLPDVEVYSTPSLLRNSKTRSGQLFSRVLVDVPCSTDRDALTSVSGGYFARGKSSERINLPETQKRLLR</sequence>
<feature type="binding site" evidence="1">
    <location>
        <position position="14"/>
    </location>
    <ligand>
        <name>S-adenosyl-L-methionine</name>
        <dbReference type="ChEBI" id="CHEBI:59789"/>
    </ligand>
</feature>
<dbReference type="OrthoDB" id="8020218at2759"/>
<comment type="caution">
    <text evidence="1">Lacks conserved residue(s) required for the propagation of feature annotation.</text>
</comment>
<dbReference type="GO" id="GO:0008168">
    <property type="term" value="F:methyltransferase activity"/>
    <property type="evidence" value="ECO:0007669"/>
    <property type="project" value="UniProtKB-KW"/>
</dbReference>
<organism evidence="5">
    <name type="scientific">Rodentolepis nana</name>
    <name type="common">Dwarf tapeworm</name>
    <name type="synonym">Hymenolepis nana</name>
    <dbReference type="NCBI Taxonomy" id="102285"/>
    <lineage>
        <taxon>Eukaryota</taxon>
        <taxon>Metazoa</taxon>
        <taxon>Spiralia</taxon>
        <taxon>Lophotrochozoa</taxon>
        <taxon>Platyhelminthes</taxon>
        <taxon>Cestoda</taxon>
        <taxon>Eucestoda</taxon>
        <taxon>Cyclophyllidea</taxon>
        <taxon>Hymenolepididae</taxon>
        <taxon>Rodentolepis</taxon>
    </lineage>
</organism>
<dbReference type="GO" id="GO:0032259">
    <property type="term" value="P:methylation"/>
    <property type="evidence" value="ECO:0007669"/>
    <property type="project" value="UniProtKB-KW"/>
</dbReference>
<dbReference type="InterPro" id="IPR001678">
    <property type="entry name" value="MeTrfase_RsmB-F_NOP2_dom"/>
</dbReference>
<name>A0A0R3TVC6_RODNA</name>
<reference evidence="5" key="1">
    <citation type="submission" date="2017-02" db="UniProtKB">
        <authorList>
            <consortium name="WormBaseParasite"/>
        </authorList>
    </citation>
    <scope>IDENTIFICATION</scope>
</reference>
<reference evidence="3 4" key="2">
    <citation type="submission" date="2018-11" db="EMBL/GenBank/DDBJ databases">
        <authorList>
            <consortium name="Pathogen Informatics"/>
        </authorList>
    </citation>
    <scope>NUCLEOTIDE SEQUENCE [LARGE SCALE GENOMIC DNA]</scope>
</reference>
<keyword evidence="1" id="KW-0489">Methyltransferase</keyword>
<dbReference type="Gene3D" id="3.40.50.150">
    <property type="entry name" value="Vaccinia Virus protein VP39"/>
    <property type="match status" value="1"/>
</dbReference>
<evidence type="ECO:0000259" key="2">
    <source>
        <dbReference type="PROSITE" id="PS51686"/>
    </source>
</evidence>
<protein>
    <submittedName>
        <fullName evidence="5">SAM_MT_RSMB_NOP domain-containing protein</fullName>
    </submittedName>
</protein>
<evidence type="ECO:0000313" key="3">
    <source>
        <dbReference type="EMBL" id="VDO11284.1"/>
    </source>
</evidence>
<comment type="similarity">
    <text evidence="1">Belongs to the class I-like SAM-binding methyltransferase superfamily. RsmB/NOP family.</text>
</comment>
<evidence type="ECO:0000313" key="4">
    <source>
        <dbReference type="Proteomes" id="UP000278807"/>
    </source>
</evidence>
<keyword evidence="1" id="KW-0694">RNA-binding</keyword>
<dbReference type="GO" id="GO:0003723">
    <property type="term" value="F:RNA binding"/>
    <property type="evidence" value="ECO:0007669"/>
    <property type="project" value="UniProtKB-UniRule"/>
</dbReference>
<keyword evidence="1" id="KW-0808">Transferase</keyword>